<evidence type="ECO:0000313" key="2">
    <source>
        <dbReference type="EMBL" id="PTB42674.1"/>
    </source>
</evidence>
<dbReference type="AlphaFoldDB" id="A0A2T3ZCZ7"/>
<keyword evidence="1" id="KW-1133">Transmembrane helix</keyword>
<keyword evidence="3" id="KW-1185">Reference proteome</keyword>
<dbReference type="EMBL" id="KZ679260">
    <property type="protein sequence ID" value="PTB42674.1"/>
    <property type="molecule type" value="Genomic_DNA"/>
</dbReference>
<evidence type="ECO:0000313" key="3">
    <source>
        <dbReference type="Proteomes" id="UP000240493"/>
    </source>
</evidence>
<keyword evidence="1" id="KW-0472">Membrane</keyword>
<keyword evidence="1" id="KW-0812">Transmembrane</keyword>
<gene>
    <name evidence="2" type="ORF">M441DRAFT_456870</name>
</gene>
<dbReference type="Proteomes" id="UP000240493">
    <property type="component" value="Unassembled WGS sequence"/>
</dbReference>
<evidence type="ECO:0000256" key="1">
    <source>
        <dbReference type="SAM" id="Phobius"/>
    </source>
</evidence>
<name>A0A2T3ZCZ7_TRIA4</name>
<protein>
    <submittedName>
        <fullName evidence="2">Uncharacterized protein</fullName>
    </submittedName>
</protein>
<reference evidence="2 3" key="1">
    <citation type="submission" date="2016-07" db="EMBL/GenBank/DDBJ databases">
        <title>Multiple horizontal gene transfer events from other fungi enriched the ability of initially mycotrophic Trichoderma (Ascomycota) to feed on dead plant biomass.</title>
        <authorList>
            <consortium name="DOE Joint Genome Institute"/>
            <person name="Aerts A."/>
            <person name="Atanasova L."/>
            <person name="Chenthamara K."/>
            <person name="Zhang J."/>
            <person name="Grujic M."/>
            <person name="Henrissat B."/>
            <person name="Kuo A."/>
            <person name="Salamov A."/>
            <person name="Lipzen A."/>
            <person name="Labutti K."/>
            <person name="Barry K."/>
            <person name="Miao Y."/>
            <person name="Rahimi M.J."/>
            <person name="Shen Q."/>
            <person name="Grigoriev I.V."/>
            <person name="Kubicek C.P."/>
            <person name="Druzhinina I.S."/>
        </authorList>
    </citation>
    <scope>NUCLEOTIDE SEQUENCE [LARGE SCALE GENOMIC DNA]</scope>
    <source>
        <strain evidence="2 3">CBS 433.97</strain>
    </source>
</reference>
<organism evidence="2 3">
    <name type="scientific">Trichoderma asperellum (strain ATCC 204424 / CBS 433.97 / NBRC 101777)</name>
    <dbReference type="NCBI Taxonomy" id="1042311"/>
    <lineage>
        <taxon>Eukaryota</taxon>
        <taxon>Fungi</taxon>
        <taxon>Dikarya</taxon>
        <taxon>Ascomycota</taxon>
        <taxon>Pezizomycotina</taxon>
        <taxon>Sordariomycetes</taxon>
        <taxon>Hypocreomycetidae</taxon>
        <taxon>Hypocreales</taxon>
        <taxon>Hypocreaceae</taxon>
        <taxon>Trichoderma</taxon>
    </lineage>
</organism>
<accession>A0A2T3ZCZ7</accession>
<proteinExistence type="predicted"/>
<feature type="transmembrane region" description="Helical" evidence="1">
    <location>
        <begin position="12"/>
        <end position="29"/>
    </location>
</feature>
<sequence length="113" mass="12439">MYEMYAHTKHAFFYMISGPLVLCCVRWTRCLKSTTAPSKDKTGPKEMEGISNQAGFKVCDTSCVVLDMKSVTCMDDPDSILEGAFSAPEIDVQACVLIFTARVDESGQQLSVL</sequence>